<dbReference type="HOGENOM" id="CLU_2298481_0_0_1"/>
<evidence type="ECO:0000313" key="3">
    <source>
        <dbReference type="EMBL" id="KIM63030.1"/>
    </source>
</evidence>
<feature type="region of interest" description="Disordered" evidence="1">
    <location>
        <begin position="47"/>
        <end position="77"/>
    </location>
</feature>
<dbReference type="Proteomes" id="UP000053989">
    <property type="component" value="Unassembled WGS sequence"/>
</dbReference>
<sequence>FPFWSECDHMWHRNPTYDARVFNPIPGLNCTVEFLMKLKLGRSTSMSKYTDSQAQSSNHQDDIIPREDPGDDGTGDPAGTLGLLPMLFLIVLAFILSDLPS</sequence>
<feature type="non-terminal residue" evidence="3">
    <location>
        <position position="1"/>
    </location>
</feature>
<gene>
    <name evidence="3" type="ORF">SCLCIDRAFT_118452</name>
</gene>
<name>A0A0C3DQV1_9AGAM</name>
<protein>
    <submittedName>
        <fullName evidence="3">Uncharacterized protein</fullName>
    </submittedName>
</protein>
<reference evidence="4" key="2">
    <citation type="submission" date="2015-01" db="EMBL/GenBank/DDBJ databases">
        <title>Evolutionary Origins and Diversification of the Mycorrhizal Mutualists.</title>
        <authorList>
            <consortium name="DOE Joint Genome Institute"/>
            <consortium name="Mycorrhizal Genomics Consortium"/>
            <person name="Kohler A."/>
            <person name="Kuo A."/>
            <person name="Nagy L.G."/>
            <person name="Floudas D."/>
            <person name="Copeland A."/>
            <person name="Barry K.W."/>
            <person name="Cichocki N."/>
            <person name="Veneault-Fourrey C."/>
            <person name="LaButti K."/>
            <person name="Lindquist E.A."/>
            <person name="Lipzen A."/>
            <person name="Lundell T."/>
            <person name="Morin E."/>
            <person name="Murat C."/>
            <person name="Riley R."/>
            <person name="Ohm R."/>
            <person name="Sun H."/>
            <person name="Tunlid A."/>
            <person name="Henrissat B."/>
            <person name="Grigoriev I.V."/>
            <person name="Hibbett D.S."/>
            <person name="Martin F."/>
        </authorList>
    </citation>
    <scope>NUCLEOTIDE SEQUENCE [LARGE SCALE GENOMIC DNA]</scope>
    <source>
        <strain evidence="4">Foug A</strain>
    </source>
</reference>
<evidence type="ECO:0000313" key="4">
    <source>
        <dbReference type="Proteomes" id="UP000053989"/>
    </source>
</evidence>
<keyword evidence="4" id="KW-1185">Reference proteome</keyword>
<dbReference type="InParanoid" id="A0A0C3DQV1"/>
<keyword evidence="2" id="KW-0812">Transmembrane</keyword>
<feature type="transmembrane region" description="Helical" evidence="2">
    <location>
        <begin position="78"/>
        <end position="96"/>
    </location>
</feature>
<dbReference type="OrthoDB" id="2678246at2759"/>
<accession>A0A0C3DQV1</accession>
<reference evidence="3 4" key="1">
    <citation type="submission" date="2014-04" db="EMBL/GenBank/DDBJ databases">
        <authorList>
            <consortium name="DOE Joint Genome Institute"/>
            <person name="Kuo A."/>
            <person name="Kohler A."/>
            <person name="Nagy L.G."/>
            <person name="Floudas D."/>
            <person name="Copeland A."/>
            <person name="Barry K.W."/>
            <person name="Cichocki N."/>
            <person name="Veneault-Fourrey C."/>
            <person name="LaButti K."/>
            <person name="Lindquist E.A."/>
            <person name="Lipzen A."/>
            <person name="Lundell T."/>
            <person name="Morin E."/>
            <person name="Murat C."/>
            <person name="Sun H."/>
            <person name="Tunlid A."/>
            <person name="Henrissat B."/>
            <person name="Grigoriev I.V."/>
            <person name="Hibbett D.S."/>
            <person name="Martin F."/>
            <person name="Nordberg H.P."/>
            <person name="Cantor M.N."/>
            <person name="Hua S.X."/>
        </authorList>
    </citation>
    <scope>NUCLEOTIDE SEQUENCE [LARGE SCALE GENOMIC DNA]</scope>
    <source>
        <strain evidence="3 4">Foug A</strain>
    </source>
</reference>
<feature type="compositionally biased region" description="Polar residues" evidence="1">
    <location>
        <begin position="47"/>
        <end position="58"/>
    </location>
</feature>
<keyword evidence="2" id="KW-1133">Transmembrane helix</keyword>
<evidence type="ECO:0000256" key="2">
    <source>
        <dbReference type="SAM" id="Phobius"/>
    </source>
</evidence>
<keyword evidence="2" id="KW-0472">Membrane</keyword>
<evidence type="ECO:0000256" key="1">
    <source>
        <dbReference type="SAM" id="MobiDB-lite"/>
    </source>
</evidence>
<dbReference type="AlphaFoldDB" id="A0A0C3DQV1"/>
<feature type="compositionally biased region" description="Basic and acidic residues" evidence="1">
    <location>
        <begin position="59"/>
        <end position="68"/>
    </location>
</feature>
<proteinExistence type="predicted"/>
<organism evidence="3 4">
    <name type="scientific">Scleroderma citrinum Foug A</name>
    <dbReference type="NCBI Taxonomy" id="1036808"/>
    <lineage>
        <taxon>Eukaryota</taxon>
        <taxon>Fungi</taxon>
        <taxon>Dikarya</taxon>
        <taxon>Basidiomycota</taxon>
        <taxon>Agaricomycotina</taxon>
        <taxon>Agaricomycetes</taxon>
        <taxon>Agaricomycetidae</taxon>
        <taxon>Boletales</taxon>
        <taxon>Sclerodermatineae</taxon>
        <taxon>Sclerodermataceae</taxon>
        <taxon>Scleroderma</taxon>
    </lineage>
</organism>
<dbReference type="EMBL" id="KN822038">
    <property type="protein sequence ID" value="KIM63030.1"/>
    <property type="molecule type" value="Genomic_DNA"/>
</dbReference>